<evidence type="ECO:0000259" key="14">
    <source>
        <dbReference type="PROSITE" id="PS50071"/>
    </source>
</evidence>
<keyword evidence="16" id="KW-1185">Reference proteome</keyword>
<keyword evidence="7 11" id="KW-0371">Homeobox</keyword>
<keyword evidence="9 11" id="KW-0539">Nucleus</keyword>
<sequence length="562" mass="62166">MLASLTASSAEPYPGYHSSSVPGFDGSRCGMRLGEFQRSVASLFSPSPCYHPFLTMGRAALGSPGGRCQVSLSGLPLQAADDRKGLSVLGHAFGSPGQAPMDRTLVSGFVAGSAVVTNVDPFFKDHKRVQFGRAFSRGNVTEFTVDNLLACPASTQPCPPMLSSTDAGTICLKNMDKSQFELSDQGDDTGDDCPQGKRRRTRTNFTGWQLEELERAFLDCHYPDVFMREALAVKLRLAESRVQVWFQNRRAKWRKRENTRKGPGRPAHNALPHTCSGDPIDPVELERREREREEKKRKRQEERAKKLNDKRRLLVSPRSHLRPCPVMDVGLEIDNREQPFWPRRTEVDDDGSGIREQGSAPSADVDPCGTSVFRDAARGSSYDTQGRSHRLGDVGDPRHCDTPESQSSDSTTPPSPGRILDVGEEVAYLSPVAVRGAPRTAAERLGAGERVADDVETSSVLKRRNGQRCCCLSTFDVRDLLAYMHSPSSKMQFHYRQLARFFSEEVSSGTSAIFSPGLLTCRSQETQLRFGFADSATVQPVGFEVEQLVKTMDLSARERQDL</sequence>
<feature type="domain" description="Homeobox" evidence="14">
    <location>
        <begin position="196"/>
        <end position="256"/>
    </location>
</feature>
<evidence type="ECO:0000256" key="13">
    <source>
        <dbReference type="SAM" id="MobiDB-lite"/>
    </source>
</evidence>
<dbReference type="InterPro" id="IPR017970">
    <property type="entry name" value="Homeobox_CS"/>
</dbReference>
<accession>A0A2T7Q0F2</accession>
<dbReference type="Pfam" id="PF00046">
    <property type="entry name" value="Homeodomain"/>
    <property type="match status" value="1"/>
</dbReference>
<dbReference type="GO" id="GO:1990837">
    <property type="term" value="F:sequence-specific double-stranded DNA binding"/>
    <property type="evidence" value="ECO:0007669"/>
    <property type="project" value="TreeGrafter"/>
</dbReference>
<evidence type="ECO:0000256" key="3">
    <source>
        <dbReference type="ARBA" id="ARBA00022782"/>
    </source>
</evidence>
<dbReference type="Proteomes" id="UP000245119">
    <property type="component" value="Linkage Group LG1"/>
</dbReference>
<dbReference type="GO" id="GO:0007399">
    <property type="term" value="P:nervous system development"/>
    <property type="evidence" value="ECO:0007669"/>
    <property type="project" value="UniProtKB-KW"/>
</dbReference>
<dbReference type="GO" id="GO:0000981">
    <property type="term" value="F:DNA-binding transcription factor activity, RNA polymerase II-specific"/>
    <property type="evidence" value="ECO:0007669"/>
    <property type="project" value="InterPro"/>
</dbReference>
<evidence type="ECO:0000256" key="9">
    <source>
        <dbReference type="ARBA" id="ARBA00023242"/>
    </source>
</evidence>
<dbReference type="SUPFAM" id="SSF46689">
    <property type="entry name" value="Homeodomain-like"/>
    <property type="match status" value="1"/>
</dbReference>
<evidence type="ECO:0000313" key="16">
    <source>
        <dbReference type="Proteomes" id="UP000245119"/>
    </source>
</evidence>
<evidence type="ECO:0000256" key="11">
    <source>
        <dbReference type="PROSITE-ProRule" id="PRU00108"/>
    </source>
</evidence>
<dbReference type="PROSITE" id="PS00027">
    <property type="entry name" value="HOMEOBOX_1"/>
    <property type="match status" value="1"/>
</dbReference>
<feature type="DNA-binding region" description="Homeobox" evidence="11">
    <location>
        <begin position="198"/>
        <end position="257"/>
    </location>
</feature>
<dbReference type="PANTHER" id="PTHR46799">
    <property type="entry name" value="HOMEOBOX PROTEIN UNC-4 HOMOLOG"/>
    <property type="match status" value="1"/>
</dbReference>
<evidence type="ECO:0000256" key="10">
    <source>
        <dbReference type="ARBA" id="ARBA00038351"/>
    </source>
</evidence>
<proteinExistence type="inferred from homology"/>
<evidence type="ECO:0000256" key="5">
    <source>
        <dbReference type="ARBA" id="ARBA00023015"/>
    </source>
</evidence>
<protein>
    <recommendedName>
        <fullName evidence="14">Homeobox domain-containing protein</fullName>
    </recommendedName>
</protein>
<evidence type="ECO:0000256" key="6">
    <source>
        <dbReference type="ARBA" id="ARBA00023125"/>
    </source>
</evidence>
<keyword evidence="8" id="KW-0804">Transcription</keyword>
<feature type="region of interest" description="Disordered" evidence="13">
    <location>
        <begin position="255"/>
        <end position="325"/>
    </location>
</feature>
<dbReference type="InterPro" id="IPR009057">
    <property type="entry name" value="Homeodomain-like_sf"/>
</dbReference>
<gene>
    <name evidence="15" type="ORF">C0Q70_01780</name>
</gene>
<keyword evidence="4" id="KW-0524">Neurogenesis</keyword>
<keyword evidence="6 11" id="KW-0238">DNA-binding</keyword>
<keyword evidence="5" id="KW-0805">Transcription regulation</keyword>
<comment type="similarity">
    <text evidence="10">Belongs to the paired homeobox family. Unc-4 subfamily.</text>
</comment>
<evidence type="ECO:0000256" key="1">
    <source>
        <dbReference type="ARBA" id="ARBA00004123"/>
    </source>
</evidence>
<evidence type="ECO:0000256" key="2">
    <source>
        <dbReference type="ARBA" id="ARBA00022473"/>
    </source>
</evidence>
<dbReference type="EMBL" id="PZQS01000001">
    <property type="protein sequence ID" value="PVD39152.1"/>
    <property type="molecule type" value="Genomic_DNA"/>
</dbReference>
<name>A0A2T7Q0F2_POMCA</name>
<keyword evidence="2" id="KW-0217">Developmental protein</keyword>
<dbReference type="InterPro" id="IPR001356">
    <property type="entry name" value="HD"/>
</dbReference>
<dbReference type="PANTHER" id="PTHR46799:SF1">
    <property type="entry name" value="HOMEOBOX PROTEIN UNC-4 HOMOLOG"/>
    <property type="match status" value="1"/>
</dbReference>
<feature type="compositionally biased region" description="Basic and acidic residues" evidence="13">
    <location>
        <begin position="284"/>
        <end position="312"/>
    </location>
</feature>
<evidence type="ECO:0000256" key="12">
    <source>
        <dbReference type="RuleBase" id="RU000682"/>
    </source>
</evidence>
<evidence type="ECO:0000313" key="15">
    <source>
        <dbReference type="EMBL" id="PVD39152.1"/>
    </source>
</evidence>
<feature type="compositionally biased region" description="Basic and acidic residues" evidence="13">
    <location>
        <begin position="390"/>
        <end position="402"/>
    </location>
</feature>
<dbReference type="GO" id="GO:0005634">
    <property type="term" value="C:nucleus"/>
    <property type="evidence" value="ECO:0007669"/>
    <property type="project" value="UniProtKB-SubCell"/>
</dbReference>
<dbReference type="PROSITE" id="PS50071">
    <property type="entry name" value="HOMEOBOX_2"/>
    <property type="match status" value="1"/>
</dbReference>
<comment type="caution">
    <text evidence="15">The sequence shown here is derived from an EMBL/GenBank/DDBJ whole genome shotgun (WGS) entry which is preliminary data.</text>
</comment>
<dbReference type="Gene3D" id="1.10.10.60">
    <property type="entry name" value="Homeodomain-like"/>
    <property type="match status" value="1"/>
</dbReference>
<dbReference type="SMART" id="SM00389">
    <property type="entry name" value="HOX"/>
    <property type="match status" value="1"/>
</dbReference>
<evidence type="ECO:0000256" key="4">
    <source>
        <dbReference type="ARBA" id="ARBA00022902"/>
    </source>
</evidence>
<dbReference type="OrthoDB" id="6159439at2759"/>
<organism evidence="15 16">
    <name type="scientific">Pomacea canaliculata</name>
    <name type="common">Golden apple snail</name>
    <dbReference type="NCBI Taxonomy" id="400727"/>
    <lineage>
        <taxon>Eukaryota</taxon>
        <taxon>Metazoa</taxon>
        <taxon>Spiralia</taxon>
        <taxon>Lophotrochozoa</taxon>
        <taxon>Mollusca</taxon>
        <taxon>Gastropoda</taxon>
        <taxon>Caenogastropoda</taxon>
        <taxon>Architaenioglossa</taxon>
        <taxon>Ampullarioidea</taxon>
        <taxon>Ampullariidae</taxon>
        <taxon>Pomacea</taxon>
    </lineage>
</organism>
<feature type="region of interest" description="Disordered" evidence="13">
    <location>
        <begin position="340"/>
        <end position="419"/>
    </location>
</feature>
<evidence type="ECO:0000256" key="8">
    <source>
        <dbReference type="ARBA" id="ARBA00023163"/>
    </source>
</evidence>
<reference evidence="15 16" key="1">
    <citation type="submission" date="2018-04" db="EMBL/GenBank/DDBJ databases">
        <title>The genome of golden apple snail Pomacea canaliculata provides insight into stress tolerance and invasive adaptation.</title>
        <authorList>
            <person name="Liu C."/>
            <person name="Liu B."/>
            <person name="Ren Y."/>
            <person name="Zhang Y."/>
            <person name="Wang H."/>
            <person name="Li S."/>
            <person name="Jiang F."/>
            <person name="Yin L."/>
            <person name="Zhang G."/>
            <person name="Qian W."/>
            <person name="Fan W."/>
        </authorList>
    </citation>
    <scope>NUCLEOTIDE SEQUENCE [LARGE SCALE GENOMIC DNA]</scope>
    <source>
        <strain evidence="15">SZHN2017</strain>
        <tissue evidence="15">Muscle</tissue>
    </source>
</reference>
<keyword evidence="3" id="KW-0221">Differentiation</keyword>
<comment type="subcellular location">
    <subcellularLocation>
        <location evidence="1 11 12">Nucleus</location>
    </subcellularLocation>
</comment>
<evidence type="ECO:0000256" key="7">
    <source>
        <dbReference type="ARBA" id="ARBA00023155"/>
    </source>
</evidence>
<feature type="compositionally biased region" description="Low complexity" evidence="13">
    <location>
        <begin position="403"/>
        <end position="412"/>
    </location>
</feature>
<dbReference type="FunFam" id="1.10.10.60:FF:000057">
    <property type="entry name" value="Short stature homeobox 2"/>
    <property type="match status" value="1"/>
</dbReference>
<dbReference type="AlphaFoldDB" id="A0A2T7Q0F2"/>
<dbReference type="GO" id="GO:0030154">
    <property type="term" value="P:cell differentiation"/>
    <property type="evidence" value="ECO:0007669"/>
    <property type="project" value="UniProtKB-KW"/>
</dbReference>
<dbReference type="CDD" id="cd00086">
    <property type="entry name" value="homeodomain"/>
    <property type="match status" value="1"/>
</dbReference>